<organism evidence="1 2">
    <name type="scientific">Yarrowia lipolytica</name>
    <name type="common">Candida lipolytica</name>
    <dbReference type="NCBI Taxonomy" id="4952"/>
    <lineage>
        <taxon>Eukaryota</taxon>
        <taxon>Fungi</taxon>
        <taxon>Dikarya</taxon>
        <taxon>Ascomycota</taxon>
        <taxon>Saccharomycotina</taxon>
        <taxon>Dipodascomycetes</taxon>
        <taxon>Dipodascales</taxon>
        <taxon>Dipodascales incertae sedis</taxon>
        <taxon>Yarrowia</taxon>
    </lineage>
</organism>
<dbReference type="RefSeq" id="XP_068137722.1">
    <property type="nucleotide sequence ID" value="XM_068281621.1"/>
</dbReference>
<dbReference type="EMBL" id="CP017553">
    <property type="protein sequence ID" value="AOW00205.1"/>
    <property type="molecule type" value="Genomic_DNA"/>
</dbReference>
<gene>
    <name evidence="1" type="ORF">YALI1_A03507g</name>
</gene>
<sequence length="79" mass="8861">MTSPRYHWRIQSSFAPSKLIATHATTQPPDVCPSPGQDPITRDKRLSLLVRVLAGLAMPLRRGFLDHNTLQRPLPSCPF</sequence>
<proteinExistence type="predicted"/>
<dbReference type="AlphaFoldDB" id="A0A1D8N3L1"/>
<evidence type="ECO:0000313" key="2">
    <source>
        <dbReference type="Proteomes" id="UP000182444"/>
    </source>
</evidence>
<reference evidence="1 2" key="1">
    <citation type="journal article" date="2016" name="PLoS ONE">
        <title>Sequence Assembly of Yarrowia lipolytica Strain W29/CLIB89 Shows Transposable Element Diversity.</title>
        <authorList>
            <person name="Magnan C."/>
            <person name="Yu J."/>
            <person name="Chang I."/>
            <person name="Jahn E."/>
            <person name="Kanomata Y."/>
            <person name="Wu J."/>
            <person name="Zeller M."/>
            <person name="Oakes M."/>
            <person name="Baldi P."/>
            <person name="Sandmeyer S."/>
        </authorList>
    </citation>
    <scope>NUCLEOTIDE SEQUENCE [LARGE SCALE GENOMIC DNA]</scope>
    <source>
        <strain evidence="2">CLIB89(W29)</strain>
    </source>
</reference>
<dbReference type="Proteomes" id="UP000182444">
    <property type="component" value="Chromosome 1A"/>
</dbReference>
<accession>A0A1D8N3L1</accession>
<evidence type="ECO:0000313" key="1">
    <source>
        <dbReference type="EMBL" id="AOW00205.1"/>
    </source>
</evidence>
<name>A0A1D8N3L1_YARLL</name>
<protein>
    <submittedName>
        <fullName evidence="1">Uncharacterized protein</fullName>
    </submittedName>
</protein>
<dbReference type="GeneID" id="94582281"/>
<dbReference type="VEuPathDB" id="FungiDB:YALI1_A03507g"/>